<dbReference type="AlphaFoldDB" id="A0A0E0ATJ7"/>
<feature type="transmembrane region" description="Helical" evidence="1">
    <location>
        <begin position="20"/>
        <end position="46"/>
    </location>
</feature>
<evidence type="ECO:0000313" key="3">
    <source>
        <dbReference type="Proteomes" id="UP000026961"/>
    </source>
</evidence>
<keyword evidence="1" id="KW-0812">Transmembrane</keyword>
<protein>
    <submittedName>
        <fullName evidence="2">Uncharacterized protein</fullName>
    </submittedName>
</protein>
<sequence>MVRQKTSQRRLVGRSDPCVLLIGFVLFFPDLSWMLIWCMFDVSVLFNEWMMKRALTIKCRVLTKYYAMASEDKFNNLLRRIEEFEWTQPFHGCNGYVWSCASTSQVLKELDVGADTTCTTNIDVPDHPKETAMIVFLTTEGEFKVVPTSIEPIVIFLPRAMTDLK</sequence>
<dbReference type="HOGENOM" id="CLU_1613404_0_0_1"/>
<dbReference type="EnsemblPlants" id="OGLUM08G10440.1">
    <property type="protein sequence ID" value="OGLUM08G10440.1"/>
    <property type="gene ID" value="OGLUM08G10440"/>
</dbReference>
<accession>A0A0E0ATJ7</accession>
<evidence type="ECO:0000256" key="1">
    <source>
        <dbReference type="SAM" id="Phobius"/>
    </source>
</evidence>
<keyword evidence="1" id="KW-0472">Membrane</keyword>
<proteinExistence type="predicted"/>
<name>A0A0E0ATJ7_9ORYZ</name>
<keyword evidence="3" id="KW-1185">Reference proteome</keyword>
<organism evidence="2">
    <name type="scientific">Oryza glumipatula</name>
    <dbReference type="NCBI Taxonomy" id="40148"/>
    <lineage>
        <taxon>Eukaryota</taxon>
        <taxon>Viridiplantae</taxon>
        <taxon>Streptophyta</taxon>
        <taxon>Embryophyta</taxon>
        <taxon>Tracheophyta</taxon>
        <taxon>Spermatophyta</taxon>
        <taxon>Magnoliopsida</taxon>
        <taxon>Liliopsida</taxon>
        <taxon>Poales</taxon>
        <taxon>Poaceae</taxon>
        <taxon>BOP clade</taxon>
        <taxon>Oryzoideae</taxon>
        <taxon>Oryzeae</taxon>
        <taxon>Oryzinae</taxon>
        <taxon>Oryza</taxon>
    </lineage>
</organism>
<dbReference type="Gramene" id="OGLUM08G10440.1">
    <property type="protein sequence ID" value="OGLUM08G10440.1"/>
    <property type="gene ID" value="OGLUM08G10440"/>
</dbReference>
<dbReference type="Proteomes" id="UP000026961">
    <property type="component" value="Chromosome 8"/>
</dbReference>
<evidence type="ECO:0000313" key="2">
    <source>
        <dbReference type="EnsemblPlants" id="OGLUM08G10440.1"/>
    </source>
</evidence>
<reference evidence="2" key="2">
    <citation type="submission" date="2018-05" db="EMBL/GenBank/DDBJ databases">
        <title>OgluRS3 (Oryza glumaepatula Reference Sequence Version 3).</title>
        <authorList>
            <person name="Zhang J."/>
            <person name="Kudrna D."/>
            <person name="Lee S."/>
            <person name="Talag J."/>
            <person name="Welchert J."/>
            <person name="Wing R.A."/>
        </authorList>
    </citation>
    <scope>NUCLEOTIDE SEQUENCE [LARGE SCALE GENOMIC DNA]</scope>
</reference>
<keyword evidence="1" id="KW-1133">Transmembrane helix</keyword>
<reference evidence="2" key="1">
    <citation type="submission" date="2015-04" db="UniProtKB">
        <authorList>
            <consortium name="EnsemblPlants"/>
        </authorList>
    </citation>
    <scope>IDENTIFICATION</scope>
</reference>